<name>A0A0M0J5H8_9EUKA</name>
<dbReference type="EMBL" id="JWZX01003351">
    <property type="protein sequence ID" value="KOO21577.1"/>
    <property type="molecule type" value="Genomic_DNA"/>
</dbReference>
<dbReference type="PROSITE" id="PS50222">
    <property type="entry name" value="EF_HAND_2"/>
    <property type="match status" value="3"/>
</dbReference>
<dbReference type="Proteomes" id="UP000037460">
    <property type="component" value="Unassembled WGS sequence"/>
</dbReference>
<dbReference type="AlphaFoldDB" id="A0A0M0J5H8"/>
<evidence type="ECO:0000313" key="4">
    <source>
        <dbReference type="EMBL" id="KOO21577.1"/>
    </source>
</evidence>
<dbReference type="InterPro" id="IPR002048">
    <property type="entry name" value="EF_hand_dom"/>
</dbReference>
<keyword evidence="1" id="KW-0677">Repeat</keyword>
<protein>
    <submittedName>
        <fullName evidence="4">NADPh oxidase 5 isoform 1</fullName>
    </submittedName>
</protein>
<dbReference type="GO" id="GO:0005509">
    <property type="term" value="F:calcium ion binding"/>
    <property type="evidence" value="ECO:0007669"/>
    <property type="project" value="InterPro"/>
</dbReference>
<evidence type="ECO:0000313" key="5">
    <source>
        <dbReference type="Proteomes" id="UP000037460"/>
    </source>
</evidence>
<dbReference type="Pfam" id="PF13499">
    <property type="entry name" value="EF-hand_7"/>
    <property type="match status" value="1"/>
</dbReference>
<dbReference type="Gene3D" id="1.10.238.10">
    <property type="entry name" value="EF-hand"/>
    <property type="match status" value="1"/>
</dbReference>
<comment type="caution">
    <text evidence="4">The sequence shown here is derived from an EMBL/GenBank/DDBJ whole genome shotgun (WGS) entry which is preliminary data.</text>
</comment>
<dbReference type="GO" id="GO:0019722">
    <property type="term" value="P:calcium-mediated signaling"/>
    <property type="evidence" value="ECO:0007669"/>
    <property type="project" value="InterPro"/>
</dbReference>
<feature type="domain" description="EF-hand" evidence="3">
    <location>
        <begin position="86"/>
        <end position="121"/>
    </location>
</feature>
<dbReference type="OrthoDB" id="2122982at2759"/>
<gene>
    <name evidence="4" type="ORF">Ctob_001640</name>
</gene>
<dbReference type="PANTHER" id="PTHR23056">
    <property type="entry name" value="CALCINEURIN B"/>
    <property type="match status" value="1"/>
</dbReference>
<sequence length="190" mass="21562">MHQLLRETSMTRTELYRLFNRFKALCKLSGTPGSINKHMFKEGVSSLAFEDDNFVDRVWKLLDVDRSGAVEWGEFVNAVNALETGSALDKLRFCFRVYDSDNSESIDREELHAMFSSMLLCAPGTGTRIPEASPALNELIEDFVNSIYDSFDADRNSALDFSEVLEALKRKGNEISDPWEIFGRTLVSRT</sequence>
<accession>A0A0M0J5H8</accession>
<dbReference type="PANTHER" id="PTHR23056:SF110">
    <property type="entry name" value="CALMODULIN"/>
    <property type="match status" value="1"/>
</dbReference>
<feature type="domain" description="EF-hand" evidence="3">
    <location>
        <begin position="50"/>
        <end position="85"/>
    </location>
</feature>
<dbReference type="InterPro" id="IPR045198">
    <property type="entry name" value="CNBL1-10"/>
</dbReference>
<dbReference type="CDD" id="cd00051">
    <property type="entry name" value="EFh"/>
    <property type="match status" value="1"/>
</dbReference>
<dbReference type="InterPro" id="IPR011992">
    <property type="entry name" value="EF-hand-dom_pair"/>
</dbReference>
<proteinExistence type="predicted"/>
<organism evidence="4 5">
    <name type="scientific">Chrysochromulina tobinii</name>
    <dbReference type="NCBI Taxonomy" id="1460289"/>
    <lineage>
        <taxon>Eukaryota</taxon>
        <taxon>Haptista</taxon>
        <taxon>Haptophyta</taxon>
        <taxon>Prymnesiophyceae</taxon>
        <taxon>Prymnesiales</taxon>
        <taxon>Chrysochromulinaceae</taxon>
        <taxon>Chrysochromulina</taxon>
    </lineage>
</organism>
<keyword evidence="5" id="KW-1185">Reference proteome</keyword>
<evidence type="ECO:0000256" key="1">
    <source>
        <dbReference type="ARBA" id="ARBA00022737"/>
    </source>
</evidence>
<evidence type="ECO:0000256" key="2">
    <source>
        <dbReference type="ARBA" id="ARBA00022837"/>
    </source>
</evidence>
<dbReference type="GO" id="GO:0019900">
    <property type="term" value="F:kinase binding"/>
    <property type="evidence" value="ECO:0007669"/>
    <property type="project" value="InterPro"/>
</dbReference>
<dbReference type="InterPro" id="IPR018247">
    <property type="entry name" value="EF_Hand_1_Ca_BS"/>
</dbReference>
<feature type="domain" description="EF-hand" evidence="3">
    <location>
        <begin position="139"/>
        <end position="174"/>
    </location>
</feature>
<evidence type="ECO:0000259" key="3">
    <source>
        <dbReference type="PROSITE" id="PS50222"/>
    </source>
</evidence>
<reference evidence="5" key="1">
    <citation type="journal article" date="2015" name="PLoS Genet.">
        <title>Genome Sequence and Transcriptome Analyses of Chrysochromulina tobin: Metabolic Tools for Enhanced Algal Fitness in the Prominent Order Prymnesiales (Haptophyceae).</title>
        <authorList>
            <person name="Hovde B.T."/>
            <person name="Deodato C.R."/>
            <person name="Hunsperger H.M."/>
            <person name="Ryken S.A."/>
            <person name="Yost W."/>
            <person name="Jha R.K."/>
            <person name="Patterson J."/>
            <person name="Monnat R.J. Jr."/>
            <person name="Barlow S.B."/>
            <person name="Starkenburg S.R."/>
            <person name="Cattolico R.A."/>
        </authorList>
    </citation>
    <scope>NUCLEOTIDE SEQUENCE</scope>
    <source>
        <strain evidence="5">CCMP291</strain>
    </source>
</reference>
<dbReference type="SMART" id="SM00054">
    <property type="entry name" value="EFh"/>
    <property type="match status" value="3"/>
</dbReference>
<keyword evidence="2" id="KW-0106">Calcium</keyword>
<dbReference type="SUPFAM" id="SSF47473">
    <property type="entry name" value="EF-hand"/>
    <property type="match status" value="1"/>
</dbReference>
<dbReference type="PROSITE" id="PS00018">
    <property type="entry name" value="EF_HAND_1"/>
    <property type="match status" value="1"/>
</dbReference>